<feature type="compositionally biased region" description="Low complexity" evidence="1">
    <location>
        <begin position="97"/>
        <end position="110"/>
    </location>
</feature>
<feature type="compositionally biased region" description="Polar residues" evidence="1">
    <location>
        <begin position="163"/>
        <end position="174"/>
    </location>
</feature>
<reference evidence="2 3" key="1">
    <citation type="submission" date="2014-02" db="EMBL/GenBank/DDBJ databases">
        <title>Transposable element dynamics among asymbiotic and ectomycorrhizal Amanita fungi.</title>
        <authorList>
            <consortium name="DOE Joint Genome Institute"/>
            <person name="Hess J."/>
            <person name="Skrede I."/>
            <person name="Wolfe B."/>
            <person name="LaButti K."/>
            <person name="Ohm R.A."/>
            <person name="Grigoriev I.V."/>
            <person name="Pringle A."/>
        </authorList>
    </citation>
    <scope>NUCLEOTIDE SEQUENCE [LARGE SCALE GENOMIC DNA]</scope>
    <source>
        <strain evidence="2 3">SKay4041</strain>
    </source>
</reference>
<feature type="compositionally biased region" description="Low complexity" evidence="1">
    <location>
        <begin position="387"/>
        <end position="411"/>
    </location>
</feature>
<organism evidence="2 3">
    <name type="scientific">Amanita thiersii Skay4041</name>
    <dbReference type="NCBI Taxonomy" id="703135"/>
    <lineage>
        <taxon>Eukaryota</taxon>
        <taxon>Fungi</taxon>
        <taxon>Dikarya</taxon>
        <taxon>Basidiomycota</taxon>
        <taxon>Agaricomycotina</taxon>
        <taxon>Agaricomycetes</taxon>
        <taxon>Agaricomycetidae</taxon>
        <taxon>Agaricales</taxon>
        <taxon>Pluteineae</taxon>
        <taxon>Amanitaceae</taxon>
        <taxon>Amanita</taxon>
    </lineage>
</organism>
<feature type="region of interest" description="Disordered" evidence="1">
    <location>
        <begin position="1"/>
        <end position="174"/>
    </location>
</feature>
<proteinExistence type="predicted"/>
<dbReference type="OrthoDB" id="3259156at2759"/>
<feature type="region of interest" description="Disordered" evidence="1">
    <location>
        <begin position="387"/>
        <end position="417"/>
    </location>
</feature>
<feature type="compositionally biased region" description="Polar residues" evidence="1">
    <location>
        <begin position="54"/>
        <end position="63"/>
    </location>
</feature>
<dbReference type="Proteomes" id="UP000242287">
    <property type="component" value="Unassembled WGS sequence"/>
</dbReference>
<dbReference type="EMBL" id="KZ302026">
    <property type="protein sequence ID" value="PFH49538.1"/>
    <property type="molecule type" value="Genomic_DNA"/>
</dbReference>
<feature type="compositionally biased region" description="Low complexity" evidence="1">
    <location>
        <begin position="435"/>
        <end position="449"/>
    </location>
</feature>
<gene>
    <name evidence="2" type="ORF">AMATHDRAFT_63000</name>
</gene>
<sequence>MTSFLKDFNRRRSFNPPRDSTPEQIETPPPLPSVRRTSQPILSSTKSQQRKSDPWQQYYQRYLQQEKEREKQVQPGTRRCLPPPVENLPQSSQRPRTTSGILGSTISGGIKRVSSLFGGSPTRKINETDIRRGPKSPVSPVAVDAPATLPRKTPKRKPLPLSLASSTSRIPQSGSKVLLSPVDQLDYPATPMSHDSIYEIRRPSGLGKAVSIRSMPPSPFTPNSAWSFREDKGKEKGREWVDLSEGPERPTARSREKKPIAVPDTVHVDDGEGGIRQLFTFPSRSVADIAEETEEVKPTFDVGRARAASSPTLLLSAKEPIAENKPAVEVKVTQDDDNNLQVPEQEHKLEKSVAPSRTLRSSFSLVKLFPEPPTDLFIVPPVPQISASSVDSVSSPQQQQQQQSDPESGAQPESPSIRIHAPPLYLLRRASSLSSSNTSVSTGVSFGTGPADRDSARNVQFQTTQYVTVPSYYSQSYHHHVAHTYSQSSGSGSLMVISPLPSPIVSTAQHSPTVPNPPLPKPLARLPNEVLALSLTFLDSRNEIANVAAVSYAFAAAARVVLYKTIDLDELDIKKTKKLLRVLVKRKDILGLVRRLVCKVWPDWFPASQYTNGDVGMLDKGSTRRDSKDVGTNEDEEWEMEKTFLAATLALAIERMTNLEELILPSFHPFLLEPQVFPATIRSVEFESDVMTVEETRDMFAWLEGVSGVERLVFPRLVEKSVTRPAAVATTTKVTISAPKPKWNDEGGCTLRSARSSLAELRHAALTTTTPNSRRSSSLMVAPPPSIIPGTLYCDMPELPSPSGLSTFSATGLSSLSGARSVSGGERTPLSSPVLGKFPVTLFLRDGCPASSNEGQVKDQQDDLVAVYARMKTLLPNLKILQATPSIVSLLAACPSGESSSSSSSYGHEKRSWRPLKDVTINVDATLYAGLRPTALVNGLQGVQRLRLRFGERVDRRTVEKVLATAGAVLGNVRPLNGGLEELHVELLGGWISGIYEIADSVLPRYRHLRRLSLRYAKVEEAVSPSLTAREEGHVNQWMKQCPYLECVGLPSGAVWKKFEL</sequence>
<evidence type="ECO:0000256" key="1">
    <source>
        <dbReference type="SAM" id="MobiDB-lite"/>
    </source>
</evidence>
<dbReference type="STRING" id="703135.A0A2A9NHJ9"/>
<keyword evidence="3" id="KW-1185">Reference proteome</keyword>
<feature type="region of interest" description="Disordered" evidence="1">
    <location>
        <begin position="332"/>
        <end position="354"/>
    </location>
</feature>
<name>A0A2A9NHJ9_9AGAR</name>
<feature type="compositionally biased region" description="Basic and acidic residues" evidence="1">
    <location>
        <begin position="228"/>
        <end position="259"/>
    </location>
</feature>
<protein>
    <submittedName>
        <fullName evidence="2">Uncharacterized protein</fullName>
    </submittedName>
</protein>
<feature type="compositionally biased region" description="Polar residues" evidence="1">
    <location>
        <begin position="35"/>
        <end position="47"/>
    </location>
</feature>
<feature type="region of interest" description="Disordered" evidence="1">
    <location>
        <begin position="212"/>
        <end position="271"/>
    </location>
</feature>
<feature type="region of interest" description="Disordered" evidence="1">
    <location>
        <begin position="435"/>
        <end position="454"/>
    </location>
</feature>
<accession>A0A2A9NHJ9</accession>
<evidence type="ECO:0000313" key="2">
    <source>
        <dbReference type="EMBL" id="PFH49538.1"/>
    </source>
</evidence>
<dbReference type="AlphaFoldDB" id="A0A2A9NHJ9"/>
<evidence type="ECO:0000313" key="3">
    <source>
        <dbReference type="Proteomes" id="UP000242287"/>
    </source>
</evidence>